<dbReference type="GO" id="GO:0003723">
    <property type="term" value="F:RNA binding"/>
    <property type="evidence" value="ECO:0007669"/>
    <property type="project" value="InterPro"/>
</dbReference>
<reference evidence="5 6" key="1">
    <citation type="submission" date="2023-03" db="EMBL/GenBank/DDBJ databases">
        <title>High recombination rates correlate with genetic variation in Cardiocondyla obscurior ants.</title>
        <authorList>
            <person name="Errbii M."/>
        </authorList>
    </citation>
    <scope>NUCLEOTIDE SEQUENCE [LARGE SCALE GENOMIC DNA]</scope>
    <source>
        <strain evidence="5">Alpha-2009</strain>
        <tissue evidence="5">Whole body</tissue>
    </source>
</reference>
<feature type="compositionally biased region" description="Low complexity" evidence="2">
    <location>
        <begin position="377"/>
        <end position="445"/>
    </location>
</feature>
<dbReference type="InterPro" id="IPR045246">
    <property type="entry name" value="Piwi_ago-like"/>
</dbReference>
<feature type="domain" description="PAZ" evidence="3">
    <location>
        <begin position="747"/>
        <end position="849"/>
    </location>
</feature>
<evidence type="ECO:0000256" key="2">
    <source>
        <dbReference type="SAM" id="MobiDB-lite"/>
    </source>
</evidence>
<protein>
    <recommendedName>
        <fullName evidence="7">Protein argonaute-2</fullName>
    </recommendedName>
</protein>
<dbReference type="EMBL" id="JADYXP020000022">
    <property type="protein sequence ID" value="KAL0103054.1"/>
    <property type="molecule type" value="Genomic_DNA"/>
</dbReference>
<evidence type="ECO:0008006" key="7">
    <source>
        <dbReference type="Google" id="ProtNLM"/>
    </source>
</evidence>
<dbReference type="PANTHER" id="PTHR22891">
    <property type="entry name" value="EUKARYOTIC TRANSLATION INITIATION FACTOR 2C"/>
    <property type="match status" value="1"/>
</dbReference>
<comment type="caution">
    <text evidence="5">The sequence shown here is derived from an EMBL/GenBank/DDBJ whole genome shotgun (WGS) entry which is preliminary data.</text>
</comment>
<name>A0AAW2EL11_9HYME</name>
<dbReference type="InterPro" id="IPR032472">
    <property type="entry name" value="ArgoL2"/>
</dbReference>
<feature type="compositionally biased region" description="Low complexity" evidence="2">
    <location>
        <begin position="254"/>
        <end position="364"/>
    </location>
</feature>
<feature type="compositionally biased region" description="Basic residues" evidence="2">
    <location>
        <begin position="1"/>
        <end position="10"/>
    </location>
</feature>
<dbReference type="Pfam" id="PF02170">
    <property type="entry name" value="PAZ"/>
    <property type="match status" value="1"/>
</dbReference>
<dbReference type="Pfam" id="PF16486">
    <property type="entry name" value="ArgoN"/>
    <property type="match status" value="1"/>
</dbReference>
<dbReference type="InterPro" id="IPR036397">
    <property type="entry name" value="RNaseH_sf"/>
</dbReference>
<dbReference type="Gene3D" id="2.170.260.10">
    <property type="entry name" value="paz domain"/>
    <property type="match status" value="1"/>
</dbReference>
<evidence type="ECO:0000259" key="3">
    <source>
        <dbReference type="PROSITE" id="PS50821"/>
    </source>
</evidence>
<feature type="compositionally biased region" description="Low complexity" evidence="2">
    <location>
        <begin position="64"/>
        <end position="111"/>
    </location>
</feature>
<proteinExistence type="inferred from homology"/>
<feature type="compositionally biased region" description="Low complexity" evidence="2">
    <location>
        <begin position="11"/>
        <end position="39"/>
    </location>
</feature>
<sequence length="1346" mass="153470">MTKKGKKKKNAASASTSKEATSGETSQQEQQKEQGQTSQAPGISEQAKLEVPQLQGAWAQRKVQSQAPSGPQHQPQAPQGSPQQRQQVPQGPPQQRQQVPQGPPQERQQVPQGPPQQVPQGPQQRQQVSQGTPQQKQQVPQGPQQVPQGLPQQRQQVPQGTPQQRQQIPQGWLQQQQNVPQSWPQQQVPQGWPQQQVPQGWPQQQQQVPQGWPQQQQQMPQDWRQQQQQQQVPQGWPQQQQQAPQGPAQPQPIIPQGSPQHQLQGAWGQQRQQVPQQVPSQQQQHVPQDQGQQQLQGAWSQQRQQVPQQVPSQQRQHVPQDQGQQQLQGAWGQQRQQVPQQVPSQQRQQVPQQVPSQQRQHVPQDQGKQQLQGAWGQQRQQVPQQVPSQQRQQVPQQVPSQQRQHVPQQVPSQQRQHVPQDQGQQQLQGAWGQKQLQSQPQQKALHQQKDSRVGGDTQQLQPVSGGQQQPSTSTALDMSKVSLTDPFTSQVTEKGKMSSAQIAAYYRTIPKRAHPDRGGTAGLKIQVRTNMFKILFDDKFITNAVHYDISITPSKQSAGNKGDKKAIQLPKSLCRDIFEVFRSKYFNNRYPAFDGKKNAFSAHDLPVADDMIEVIDFKNKEGRVNKYEISIKKVANIDLSWIKNLRPGHEIRDQTAVQTLDIIMRHAPESRFMNVGRSLYWPDKPELREEKFDLGGGLFLSRGGFMSGVLGWQPYLNVDVSHKGFTYEYNVLDYVADVAQRNVNSVTFNDIMRNETKIRSFLKGLKIIYQIPNSSVKRTHRIADFSQKTSYSTFMQDIEGKKQSTTIVDYFSKFKSYRIQKPDLPTLNVSTKGPGHEILLPLELCTIIPNQPIRKLDEKQTASMIKKAALPADSREERIKRAFNAIQVNSSPVMTKEFHLSVSDKMEEVAARVLTAPELRYNQKNIHVNRGTWQLDHFILAKSLSNNSWAILNLSDQAMDSTVNVFVQLLQRFAPEVGMRIDRPGVACQSYSPRDFKNIRQYFHTNKQLHLIIVVINPRFDTYADVKKIAEMEVGVLTQCVKMQTLRKLEDNQQMAGTTVKNILLKINSKLNGINHTFSKMPRCLEEPCMLIGADVTHPSPDSKDIPSIAAVASSTDGSAFRYTPTLRLQPPKEEMILDLQNIVELHLRTYRQQTKNYPKRIIYFRDGVSEGQLPQVMYFEINAIKNAIKSIGQSIEVTSLVVQKRHHVRFFPHSYEDRGVDRRTKNVQAGTIVDTNITHPEHIDFYLVSHASIQGTARPTKYRCIINESNFTEDQLEQMTYYLCHIYARCARSVSYPAPTYYAHLAAYRGRAYIQGKRDFNLENLANEQRNFVIRLTNNSPMFFV</sequence>
<dbReference type="SUPFAM" id="SSF101690">
    <property type="entry name" value="PAZ domain"/>
    <property type="match status" value="1"/>
</dbReference>
<evidence type="ECO:0000313" key="6">
    <source>
        <dbReference type="Proteomes" id="UP001430953"/>
    </source>
</evidence>
<dbReference type="CDD" id="cd04657">
    <property type="entry name" value="Piwi_ago-like"/>
    <property type="match status" value="1"/>
</dbReference>
<dbReference type="InterPro" id="IPR012337">
    <property type="entry name" value="RNaseH-like_sf"/>
</dbReference>
<feature type="domain" description="Piwi" evidence="4">
    <location>
        <begin position="1011"/>
        <end position="1316"/>
    </location>
</feature>
<evidence type="ECO:0000313" key="5">
    <source>
        <dbReference type="EMBL" id="KAL0103054.1"/>
    </source>
</evidence>
<dbReference type="SMART" id="SM00949">
    <property type="entry name" value="PAZ"/>
    <property type="match status" value="1"/>
</dbReference>
<dbReference type="InterPro" id="IPR014811">
    <property type="entry name" value="ArgoL1"/>
</dbReference>
<feature type="compositionally biased region" description="Low complexity" evidence="2">
    <location>
        <begin position="457"/>
        <end position="474"/>
    </location>
</feature>
<dbReference type="SMART" id="SM01163">
    <property type="entry name" value="DUF1785"/>
    <property type="match status" value="1"/>
</dbReference>
<dbReference type="Pfam" id="PF16488">
    <property type="entry name" value="ArgoL2"/>
    <property type="match status" value="1"/>
</dbReference>
<dbReference type="InterPro" id="IPR032474">
    <property type="entry name" value="Argonaute_N"/>
</dbReference>
<feature type="compositionally biased region" description="Low complexity" evidence="2">
    <location>
        <begin position="118"/>
        <end position="246"/>
    </location>
</feature>
<dbReference type="SMART" id="SM00950">
    <property type="entry name" value="Piwi"/>
    <property type="match status" value="1"/>
</dbReference>
<dbReference type="InterPro" id="IPR003165">
    <property type="entry name" value="Piwi"/>
</dbReference>
<dbReference type="InterPro" id="IPR036085">
    <property type="entry name" value="PAZ_dom_sf"/>
</dbReference>
<dbReference type="CDD" id="cd02846">
    <property type="entry name" value="PAZ_argonaute_like"/>
    <property type="match status" value="1"/>
</dbReference>
<dbReference type="Pfam" id="PF02171">
    <property type="entry name" value="Piwi"/>
    <property type="match status" value="1"/>
</dbReference>
<feature type="region of interest" description="Disordered" evidence="2">
    <location>
        <begin position="1"/>
        <end position="481"/>
    </location>
</feature>
<dbReference type="Gene3D" id="3.40.50.2300">
    <property type="match status" value="1"/>
</dbReference>
<dbReference type="Gene3D" id="3.30.420.10">
    <property type="entry name" value="Ribonuclease H-like superfamily/Ribonuclease H"/>
    <property type="match status" value="1"/>
</dbReference>
<keyword evidence="6" id="KW-1185">Reference proteome</keyword>
<evidence type="ECO:0000256" key="1">
    <source>
        <dbReference type="RuleBase" id="RU361178"/>
    </source>
</evidence>
<dbReference type="SUPFAM" id="SSF53098">
    <property type="entry name" value="Ribonuclease H-like"/>
    <property type="match status" value="1"/>
</dbReference>
<evidence type="ECO:0000259" key="4">
    <source>
        <dbReference type="PROSITE" id="PS50822"/>
    </source>
</evidence>
<dbReference type="Pfam" id="PF08699">
    <property type="entry name" value="ArgoL1"/>
    <property type="match status" value="1"/>
</dbReference>
<comment type="similarity">
    <text evidence="1">Belongs to the argonaute family.</text>
</comment>
<dbReference type="PROSITE" id="PS50821">
    <property type="entry name" value="PAZ"/>
    <property type="match status" value="1"/>
</dbReference>
<dbReference type="Proteomes" id="UP001430953">
    <property type="component" value="Unassembled WGS sequence"/>
</dbReference>
<dbReference type="InterPro" id="IPR003100">
    <property type="entry name" value="PAZ_dom"/>
</dbReference>
<accession>A0AAW2EL11</accession>
<dbReference type="PROSITE" id="PS50822">
    <property type="entry name" value="PIWI"/>
    <property type="match status" value="1"/>
</dbReference>
<organism evidence="5 6">
    <name type="scientific">Cardiocondyla obscurior</name>
    <dbReference type="NCBI Taxonomy" id="286306"/>
    <lineage>
        <taxon>Eukaryota</taxon>
        <taxon>Metazoa</taxon>
        <taxon>Ecdysozoa</taxon>
        <taxon>Arthropoda</taxon>
        <taxon>Hexapoda</taxon>
        <taxon>Insecta</taxon>
        <taxon>Pterygota</taxon>
        <taxon>Neoptera</taxon>
        <taxon>Endopterygota</taxon>
        <taxon>Hymenoptera</taxon>
        <taxon>Apocrita</taxon>
        <taxon>Aculeata</taxon>
        <taxon>Formicoidea</taxon>
        <taxon>Formicidae</taxon>
        <taxon>Myrmicinae</taxon>
        <taxon>Cardiocondyla</taxon>
    </lineage>
</organism>
<gene>
    <name evidence="5" type="ORF">PUN28_018391</name>
</gene>
<dbReference type="GO" id="GO:0034587">
    <property type="term" value="P:piRNA processing"/>
    <property type="evidence" value="ECO:0007669"/>
    <property type="project" value="UniProtKB-ARBA"/>
</dbReference>